<evidence type="ECO:0000259" key="3">
    <source>
        <dbReference type="PROSITE" id="PS51781"/>
    </source>
</evidence>
<feature type="signal peptide" evidence="2">
    <location>
        <begin position="1"/>
        <end position="36"/>
    </location>
</feature>
<feature type="compositionally biased region" description="Low complexity" evidence="1">
    <location>
        <begin position="102"/>
        <end position="120"/>
    </location>
</feature>
<dbReference type="Proteomes" id="UP000886842">
    <property type="component" value="Unassembled WGS sequence"/>
</dbReference>
<dbReference type="PANTHER" id="PTHR34408">
    <property type="entry name" value="FAMILY PROTEIN, PUTATIVE-RELATED"/>
    <property type="match status" value="1"/>
</dbReference>
<feature type="region of interest" description="Disordered" evidence="1">
    <location>
        <begin position="102"/>
        <end position="121"/>
    </location>
</feature>
<evidence type="ECO:0000313" key="5">
    <source>
        <dbReference type="Proteomes" id="UP000886842"/>
    </source>
</evidence>
<feature type="region of interest" description="Disordered" evidence="1">
    <location>
        <begin position="438"/>
        <end position="458"/>
    </location>
</feature>
<comment type="caution">
    <text evidence="4">The sequence shown here is derived from an EMBL/GenBank/DDBJ whole genome shotgun (WGS) entry which is preliminary data.</text>
</comment>
<dbReference type="PANTHER" id="PTHR34408:SF1">
    <property type="entry name" value="GLYCOSYL HYDROLASE FAMILY 19 DOMAIN-CONTAINING PROTEIN HI_1415"/>
    <property type="match status" value="1"/>
</dbReference>
<dbReference type="Gene3D" id="2.30.30.40">
    <property type="entry name" value="SH3 Domains"/>
    <property type="match status" value="4"/>
</dbReference>
<reference evidence="4" key="1">
    <citation type="submission" date="2020-10" db="EMBL/GenBank/DDBJ databases">
        <authorList>
            <person name="Gilroy R."/>
        </authorList>
    </citation>
    <scope>NUCLEOTIDE SEQUENCE</scope>
    <source>
        <strain evidence="4">ChiGjej1B1-24693</strain>
    </source>
</reference>
<proteinExistence type="predicted"/>
<evidence type="ECO:0000313" key="4">
    <source>
        <dbReference type="EMBL" id="HIT76830.1"/>
    </source>
</evidence>
<dbReference type="EMBL" id="DVLP01000423">
    <property type="protein sequence ID" value="HIT76830.1"/>
    <property type="molecule type" value="Genomic_DNA"/>
</dbReference>
<name>A0A9D1KNL9_9ACTN</name>
<dbReference type="PROSITE" id="PS51781">
    <property type="entry name" value="SH3B"/>
    <property type="match status" value="3"/>
</dbReference>
<dbReference type="InterPro" id="IPR003646">
    <property type="entry name" value="SH3-like_bac-type"/>
</dbReference>
<keyword evidence="2" id="KW-0732">Signal</keyword>
<organism evidence="4 5">
    <name type="scientific">Candidatus Avipropionibacterium avicola</name>
    <dbReference type="NCBI Taxonomy" id="2840701"/>
    <lineage>
        <taxon>Bacteria</taxon>
        <taxon>Bacillati</taxon>
        <taxon>Actinomycetota</taxon>
        <taxon>Actinomycetes</taxon>
        <taxon>Propionibacteriales</taxon>
        <taxon>Propionibacteriaceae</taxon>
        <taxon>Propionibacteriaceae incertae sedis</taxon>
        <taxon>Candidatus Avipropionibacterium</taxon>
    </lineage>
</organism>
<sequence length="458" mass="47838">MTKRAAKPLRRLVGAVAAAGLVAGIAATAVVPSANADADKLTTWTAVNIRSGPGTNYKLLGGLYPGQLITPDGPSQNGWTPVKWNGKRAWVSSQYVRVAGSGKASSKSADSTTASGKAGSMATTTALNVRTGPSTSYRVYTVLGSGTKVTTTGAYKNGFAEIKYSGGSYWVATQYLRSGGSGGSGSNLPKVTGTRVATTALMIRTNSTANFQNLGDVPKGTKLSITGVTKNGVAQIVYNGAVRWVNAAYLAKASSGPSPADLPKATGTRYATTALMIRTTSTASFKNLGDVPTGTKLSVTGVTKNGVAQIVYKGAIRWVNAAYLSSTKPAKGTNISGIAGNGLSGLTSRSKALLVQVHSRYPQITWYNGVRPDSLPDHPSGRALDIMLSNYKSAASNQLGWQIANWAKANAASLGVEYIIFDQKIWSVARSGEGWRTMADRGSDNQNHKNHVHITTKP</sequence>
<gene>
    <name evidence="4" type="ORF">IAA98_14720</name>
</gene>
<feature type="domain" description="SH3b" evidence="3">
    <location>
        <begin position="264"/>
        <end position="328"/>
    </location>
</feature>
<evidence type="ECO:0000256" key="2">
    <source>
        <dbReference type="SAM" id="SignalP"/>
    </source>
</evidence>
<dbReference type="InterPro" id="IPR052354">
    <property type="entry name" value="Cell_Wall_Dynamics_Protein"/>
</dbReference>
<feature type="domain" description="SH3b" evidence="3">
    <location>
        <begin position="111"/>
        <end position="180"/>
    </location>
</feature>
<evidence type="ECO:0000256" key="1">
    <source>
        <dbReference type="SAM" id="MobiDB-lite"/>
    </source>
</evidence>
<dbReference type="PROSITE" id="PS51318">
    <property type="entry name" value="TAT"/>
    <property type="match status" value="1"/>
</dbReference>
<feature type="compositionally biased region" description="Basic and acidic residues" evidence="1">
    <location>
        <begin position="438"/>
        <end position="447"/>
    </location>
</feature>
<dbReference type="SMART" id="SM00287">
    <property type="entry name" value="SH3b"/>
    <property type="match status" value="4"/>
</dbReference>
<feature type="chain" id="PRO_5038679694" evidence="2">
    <location>
        <begin position="37"/>
        <end position="458"/>
    </location>
</feature>
<dbReference type="InterPro" id="IPR058593">
    <property type="entry name" value="ARB_07466-like_C"/>
</dbReference>
<dbReference type="AlphaFoldDB" id="A0A9D1KNL9"/>
<feature type="compositionally biased region" description="Basic residues" evidence="1">
    <location>
        <begin position="448"/>
        <end position="458"/>
    </location>
</feature>
<accession>A0A9D1KNL9</accession>
<protein>
    <submittedName>
        <fullName evidence="4">SH3 domain-containing protein</fullName>
    </submittedName>
</protein>
<dbReference type="InterPro" id="IPR006311">
    <property type="entry name" value="TAT_signal"/>
</dbReference>
<dbReference type="Pfam" id="PF08239">
    <property type="entry name" value="SH3_3"/>
    <property type="match status" value="2"/>
</dbReference>
<reference evidence="4" key="2">
    <citation type="journal article" date="2021" name="PeerJ">
        <title>Extensive microbial diversity within the chicken gut microbiome revealed by metagenomics and culture.</title>
        <authorList>
            <person name="Gilroy R."/>
            <person name="Ravi A."/>
            <person name="Getino M."/>
            <person name="Pursley I."/>
            <person name="Horton D.L."/>
            <person name="Alikhan N.F."/>
            <person name="Baker D."/>
            <person name="Gharbi K."/>
            <person name="Hall N."/>
            <person name="Watson M."/>
            <person name="Adriaenssens E.M."/>
            <person name="Foster-Nyarko E."/>
            <person name="Jarju S."/>
            <person name="Secka A."/>
            <person name="Antonio M."/>
            <person name="Oren A."/>
            <person name="Chaudhuri R.R."/>
            <person name="La Ragione R."/>
            <person name="Hildebrand F."/>
            <person name="Pallen M.J."/>
        </authorList>
    </citation>
    <scope>NUCLEOTIDE SEQUENCE</scope>
    <source>
        <strain evidence="4">ChiGjej1B1-24693</strain>
    </source>
</reference>
<dbReference type="Pfam" id="PF26571">
    <property type="entry name" value="VldE"/>
    <property type="match status" value="1"/>
</dbReference>
<feature type="domain" description="SH3b" evidence="3">
    <location>
        <begin position="36"/>
        <end position="100"/>
    </location>
</feature>